<dbReference type="AlphaFoldDB" id="A0A0B1PDT2"/>
<dbReference type="Proteomes" id="UP000030854">
    <property type="component" value="Unassembled WGS sequence"/>
</dbReference>
<dbReference type="OMA" id="WAYVHLI"/>
<feature type="transmembrane region" description="Helical" evidence="2">
    <location>
        <begin position="102"/>
        <end position="127"/>
    </location>
</feature>
<sequence>MSNQNKHSQIGDKSYNIQPPEYSNIKLDSFPKGSQYEKELEASGSPKLRVDEESKPTTPLLLDTPDYEKSSSGFSNSTEYHLNSPQFDQERRDENKDIDRNVYLNCLGRYLITLFFCIGYVVIIMIWENNAATSAFGKRVFKSIITGISIGLSLNISGSFKEIALTMRWSLIALKKFNLDEIDLLLQSYNLITFYKLARVSRRPLIKICCIFWILVNILTQFGLASLSLTHNFDGDTMAVHLKAGRASIAKMSHFFPRSNHVGSNLALQDEQYTAHTYGGFALTFGIGLVSTQPTPGQRYQTTQPLLWLDKRNNLINFVFLDSPKGSREISPYSAYTDRKISVTYKCDSYSVLAGGDGTKSQIEVESVGTVILSKAVPESTTYLTRSNLTCEGDNRCSVVEVFESSDTDPWYYICKVSLGQTQNDPLAVSKISDKMAQVATASIAQIGYTDSQGFASQVYPRQSLWGQALKGDSQSMGMMIGIHALASIAGAAQFNPFKSYTTPHAPAPGFRLKLKHKGTFISILTLINLIQLGFVIIAIVLSKKGKANAWGYIDIIMLFKPITDTLPEICLNEDSKESRKLKSQLYARYEKSAVTNNDWNLKMYSKRV</sequence>
<name>A0A0B1PDT2_UNCNE</name>
<reference evidence="3 4" key="1">
    <citation type="journal article" date="2014" name="BMC Genomics">
        <title>Adaptive genomic structural variation in the grape powdery mildew pathogen, Erysiphe necator.</title>
        <authorList>
            <person name="Jones L."/>
            <person name="Riaz S."/>
            <person name="Morales-Cruz A."/>
            <person name="Amrine K.C."/>
            <person name="McGuire B."/>
            <person name="Gubler W.D."/>
            <person name="Walker M.A."/>
            <person name="Cantu D."/>
        </authorList>
    </citation>
    <scope>NUCLEOTIDE SEQUENCE [LARGE SCALE GENOMIC DNA]</scope>
    <source>
        <strain evidence="4">c</strain>
    </source>
</reference>
<evidence type="ECO:0000313" key="3">
    <source>
        <dbReference type="EMBL" id="KHJ36403.1"/>
    </source>
</evidence>
<evidence type="ECO:0000256" key="2">
    <source>
        <dbReference type="SAM" id="Phobius"/>
    </source>
</evidence>
<feature type="transmembrane region" description="Helical" evidence="2">
    <location>
        <begin position="521"/>
        <end position="542"/>
    </location>
</feature>
<evidence type="ECO:0000256" key="1">
    <source>
        <dbReference type="SAM" id="MobiDB-lite"/>
    </source>
</evidence>
<dbReference type="HOGENOM" id="CLU_030818_1_0_1"/>
<keyword evidence="2" id="KW-1133">Transmembrane helix</keyword>
<feature type="region of interest" description="Disordered" evidence="1">
    <location>
        <begin position="1"/>
        <end position="92"/>
    </location>
</feature>
<keyword evidence="4" id="KW-1185">Reference proteome</keyword>
<feature type="transmembrane region" description="Helical" evidence="2">
    <location>
        <begin position="205"/>
        <end position="224"/>
    </location>
</feature>
<proteinExistence type="predicted"/>
<comment type="caution">
    <text evidence="3">The sequence shown here is derived from an EMBL/GenBank/DDBJ whole genome shotgun (WGS) entry which is preliminary data.</text>
</comment>
<dbReference type="EMBL" id="JNVN01000033">
    <property type="protein sequence ID" value="KHJ36403.1"/>
    <property type="molecule type" value="Genomic_DNA"/>
</dbReference>
<keyword evidence="2" id="KW-0812">Transmembrane</keyword>
<evidence type="ECO:0000313" key="4">
    <source>
        <dbReference type="Proteomes" id="UP000030854"/>
    </source>
</evidence>
<accession>A0A0B1PDT2</accession>
<feature type="compositionally biased region" description="Polar residues" evidence="1">
    <location>
        <begin position="70"/>
        <end position="87"/>
    </location>
</feature>
<protein>
    <submittedName>
        <fullName evidence="3">Uncharacterized protein</fullName>
    </submittedName>
</protein>
<feature type="transmembrane region" description="Helical" evidence="2">
    <location>
        <begin position="139"/>
        <end position="160"/>
    </location>
</feature>
<gene>
    <name evidence="3" type="ORF">EV44_g5686</name>
</gene>
<keyword evidence="2" id="KW-0472">Membrane</keyword>
<organism evidence="3 4">
    <name type="scientific">Uncinula necator</name>
    <name type="common">Grape powdery mildew</name>
    <dbReference type="NCBI Taxonomy" id="52586"/>
    <lineage>
        <taxon>Eukaryota</taxon>
        <taxon>Fungi</taxon>
        <taxon>Dikarya</taxon>
        <taxon>Ascomycota</taxon>
        <taxon>Pezizomycotina</taxon>
        <taxon>Leotiomycetes</taxon>
        <taxon>Erysiphales</taxon>
        <taxon>Erysiphaceae</taxon>
        <taxon>Erysiphe</taxon>
    </lineage>
</organism>